<keyword evidence="1" id="KW-1133">Transmembrane helix</keyword>
<keyword evidence="3" id="KW-1185">Reference proteome</keyword>
<dbReference type="RefSeq" id="XP_062678036.1">
    <property type="nucleotide sequence ID" value="XM_062823484.1"/>
</dbReference>
<dbReference type="AlphaFoldDB" id="A0AAE0MNG8"/>
<keyword evidence="1" id="KW-0812">Transmembrane</keyword>
<reference evidence="2" key="2">
    <citation type="submission" date="2023-06" db="EMBL/GenBank/DDBJ databases">
        <authorList>
            <consortium name="Lawrence Berkeley National Laboratory"/>
            <person name="Haridas S."/>
            <person name="Hensen N."/>
            <person name="Bonometti L."/>
            <person name="Westerberg I."/>
            <person name="Brannstrom I.O."/>
            <person name="Guillou S."/>
            <person name="Cros-Aarteil S."/>
            <person name="Calhoun S."/>
            <person name="Kuo A."/>
            <person name="Mondo S."/>
            <person name="Pangilinan J."/>
            <person name="Riley R."/>
            <person name="Labutti K."/>
            <person name="Andreopoulos B."/>
            <person name="Lipzen A."/>
            <person name="Chen C."/>
            <person name="Yanf M."/>
            <person name="Daum C."/>
            <person name="Ng V."/>
            <person name="Clum A."/>
            <person name="Steindorff A."/>
            <person name="Ohm R."/>
            <person name="Martin F."/>
            <person name="Silar P."/>
            <person name="Natvig D."/>
            <person name="Lalanne C."/>
            <person name="Gautier V."/>
            <person name="Ament-Velasquez S.L."/>
            <person name="Kruys A."/>
            <person name="Hutchinson M.I."/>
            <person name="Powell A.J."/>
            <person name="Barry K."/>
            <person name="Miller A.N."/>
            <person name="Grigoriev I.V."/>
            <person name="Debuchy R."/>
            <person name="Gladieux P."/>
            <person name="Thoren M.H."/>
            <person name="Johannesson H."/>
        </authorList>
    </citation>
    <scope>NUCLEOTIDE SEQUENCE</scope>
    <source>
        <strain evidence="2">CBS 560.94</strain>
    </source>
</reference>
<feature type="transmembrane region" description="Helical" evidence="1">
    <location>
        <begin position="146"/>
        <end position="171"/>
    </location>
</feature>
<protein>
    <submittedName>
        <fullName evidence="2">Uncharacterized protein</fullName>
    </submittedName>
</protein>
<proteinExistence type="predicted"/>
<evidence type="ECO:0000313" key="3">
    <source>
        <dbReference type="Proteomes" id="UP001278500"/>
    </source>
</evidence>
<comment type="caution">
    <text evidence="2">The sequence shown here is derived from an EMBL/GenBank/DDBJ whole genome shotgun (WGS) entry which is preliminary data.</text>
</comment>
<name>A0AAE0MNG8_9PEZI</name>
<dbReference type="Proteomes" id="UP001278500">
    <property type="component" value="Unassembled WGS sequence"/>
</dbReference>
<dbReference type="GeneID" id="87860638"/>
<dbReference type="EMBL" id="JAUEPP010000008">
    <property type="protein sequence ID" value="KAK3338585.1"/>
    <property type="molecule type" value="Genomic_DNA"/>
</dbReference>
<keyword evidence="1" id="KW-0472">Membrane</keyword>
<organism evidence="2 3">
    <name type="scientific">Neurospora tetraspora</name>
    <dbReference type="NCBI Taxonomy" id="94610"/>
    <lineage>
        <taxon>Eukaryota</taxon>
        <taxon>Fungi</taxon>
        <taxon>Dikarya</taxon>
        <taxon>Ascomycota</taxon>
        <taxon>Pezizomycotina</taxon>
        <taxon>Sordariomycetes</taxon>
        <taxon>Sordariomycetidae</taxon>
        <taxon>Sordariales</taxon>
        <taxon>Sordariaceae</taxon>
        <taxon>Neurospora</taxon>
    </lineage>
</organism>
<gene>
    <name evidence="2" type="ORF">B0H65DRAFT_327515</name>
</gene>
<feature type="transmembrane region" description="Helical" evidence="1">
    <location>
        <begin position="356"/>
        <end position="376"/>
    </location>
</feature>
<sequence>MVLFASYASLSSDLSLGLADLLASPSTRGLPAVLRNLTLSNLLVENNCATASRVLAGNQHAISEANGYLPALPFMGVYSLLQDCAPASVDVSNLTYGQAIDWFVRQQQSDPNGALSLLEDLRDSKECHIDFCNNLQWEGNPDLSGIGVYIVYLLQAAVTAVFLLSHVVFYIQDRLYSRQHPERAGKPRPRTIRKAFDQCLEAFWISTYIFTFALDIASLALNVVNKGQGSVYSGYFSFLGVLISVAVLICLYPWFPGRRKYPVLTFASIFILFVFMAITSFTFFTLEDHLSYFEEFCLKRDCRSTHQIEHLLNVTPWVVAGITVFWGIVIWFIHILRKRDSDVLNDYKVASVIHTLGGLLVAASFGVMWTALFYFIHLRTRTAGLAGDSYSENEWGFGQILALVAMMPLFVQFFAICLGECYCPGICHPVRIPTLTLMSPVNILERYSSQHPKWHKLVSPTDQSEKRRTWPIRSPSESSDTFAILKRPTLPTVDEKLEEEYDRDNAAQPRTYATIQQMDVMYMGDDKLGAMMYGRDLV</sequence>
<reference evidence="2" key="1">
    <citation type="journal article" date="2023" name="Mol. Phylogenet. Evol.">
        <title>Genome-scale phylogeny and comparative genomics of the fungal order Sordariales.</title>
        <authorList>
            <person name="Hensen N."/>
            <person name="Bonometti L."/>
            <person name="Westerberg I."/>
            <person name="Brannstrom I.O."/>
            <person name="Guillou S."/>
            <person name="Cros-Aarteil S."/>
            <person name="Calhoun S."/>
            <person name="Haridas S."/>
            <person name="Kuo A."/>
            <person name="Mondo S."/>
            <person name="Pangilinan J."/>
            <person name="Riley R."/>
            <person name="LaButti K."/>
            <person name="Andreopoulos B."/>
            <person name="Lipzen A."/>
            <person name="Chen C."/>
            <person name="Yan M."/>
            <person name="Daum C."/>
            <person name="Ng V."/>
            <person name="Clum A."/>
            <person name="Steindorff A."/>
            <person name="Ohm R.A."/>
            <person name="Martin F."/>
            <person name="Silar P."/>
            <person name="Natvig D.O."/>
            <person name="Lalanne C."/>
            <person name="Gautier V."/>
            <person name="Ament-Velasquez S.L."/>
            <person name="Kruys A."/>
            <person name="Hutchinson M.I."/>
            <person name="Powell A.J."/>
            <person name="Barry K."/>
            <person name="Miller A.N."/>
            <person name="Grigoriev I.V."/>
            <person name="Debuchy R."/>
            <person name="Gladieux P."/>
            <person name="Hiltunen Thoren M."/>
            <person name="Johannesson H."/>
        </authorList>
    </citation>
    <scope>NUCLEOTIDE SEQUENCE</scope>
    <source>
        <strain evidence="2">CBS 560.94</strain>
    </source>
</reference>
<feature type="transmembrane region" description="Helical" evidence="1">
    <location>
        <begin position="317"/>
        <end position="336"/>
    </location>
</feature>
<feature type="transmembrane region" description="Helical" evidence="1">
    <location>
        <begin position="396"/>
        <end position="418"/>
    </location>
</feature>
<feature type="transmembrane region" description="Helical" evidence="1">
    <location>
        <begin position="235"/>
        <end position="255"/>
    </location>
</feature>
<accession>A0AAE0MNG8</accession>
<evidence type="ECO:0000313" key="2">
    <source>
        <dbReference type="EMBL" id="KAK3338585.1"/>
    </source>
</evidence>
<evidence type="ECO:0000256" key="1">
    <source>
        <dbReference type="SAM" id="Phobius"/>
    </source>
</evidence>
<feature type="transmembrane region" description="Helical" evidence="1">
    <location>
        <begin position="202"/>
        <end position="223"/>
    </location>
</feature>
<feature type="transmembrane region" description="Helical" evidence="1">
    <location>
        <begin position="262"/>
        <end position="286"/>
    </location>
</feature>